<dbReference type="GO" id="GO:0002949">
    <property type="term" value="P:tRNA threonylcarbamoyladenosine modification"/>
    <property type="evidence" value="ECO:0007669"/>
    <property type="project" value="TreeGrafter"/>
</dbReference>
<dbReference type="RefSeq" id="XP_004222897.1">
    <property type="nucleotide sequence ID" value="XM_004222849.1"/>
</dbReference>
<dbReference type="InterPro" id="IPR013926">
    <property type="entry name" value="CGI121/TPRKB"/>
</dbReference>
<dbReference type="PANTHER" id="PTHR15840:SF10">
    <property type="entry name" value="EKC_KEOPS COMPLEX SUBUNIT TPRKB"/>
    <property type="match status" value="1"/>
</dbReference>
<dbReference type="SUPFAM" id="SSF143870">
    <property type="entry name" value="PF0523-like"/>
    <property type="match status" value="1"/>
</dbReference>
<evidence type="ECO:0000313" key="7">
    <source>
        <dbReference type="Proteomes" id="UP000006319"/>
    </source>
</evidence>
<dbReference type="GO" id="GO:0005634">
    <property type="term" value="C:nucleus"/>
    <property type="evidence" value="ECO:0007669"/>
    <property type="project" value="UniProtKB-SubCell"/>
</dbReference>
<dbReference type="Gene3D" id="3.30.2380.10">
    <property type="entry name" value="CGI121/TPRKB"/>
    <property type="match status" value="1"/>
</dbReference>
<evidence type="ECO:0000256" key="5">
    <source>
        <dbReference type="RuleBase" id="RU004398"/>
    </source>
</evidence>
<keyword evidence="7" id="KW-1185">Reference proteome</keyword>
<dbReference type="PhylomeDB" id="K6UWY8"/>
<comment type="similarity">
    <text evidence="2 5">Belongs to the CGI121/TPRKB family.</text>
</comment>
<evidence type="ECO:0000256" key="2">
    <source>
        <dbReference type="ARBA" id="ARBA00005546"/>
    </source>
</evidence>
<dbReference type="GO" id="GO:0000408">
    <property type="term" value="C:EKC/KEOPS complex"/>
    <property type="evidence" value="ECO:0007669"/>
    <property type="project" value="TreeGrafter"/>
</dbReference>
<dbReference type="PANTHER" id="PTHR15840">
    <property type="entry name" value="CGI-121 FAMILY MEMBER"/>
    <property type="match status" value="1"/>
</dbReference>
<dbReference type="AlphaFoldDB" id="K6UWY8"/>
<comment type="subcellular location">
    <subcellularLocation>
        <location evidence="1">Nucleus</location>
    </subcellularLocation>
</comment>
<accession>K6UWY8</accession>
<evidence type="ECO:0000313" key="6">
    <source>
        <dbReference type="EMBL" id="GAB66950.1"/>
    </source>
</evidence>
<dbReference type="GeneID" id="14693310"/>
<protein>
    <recommendedName>
        <fullName evidence="8">EKC/KEOPS complex subunit CGI121</fullName>
    </recommendedName>
</protein>
<dbReference type="Proteomes" id="UP000006319">
    <property type="component" value="Chromosome 10"/>
</dbReference>
<evidence type="ECO:0000256" key="4">
    <source>
        <dbReference type="ARBA" id="ARBA00023242"/>
    </source>
</evidence>
<dbReference type="eggNOG" id="ENOG502QXR4">
    <property type="taxonomic scope" value="Eukaryota"/>
</dbReference>
<sequence length="180" mass="20820">MQRELHIADETVSVTLAVFKNVTNAKHLLTAYNEKTQAGDPDMRRFFLLLDGQLIFSEDHILHSLYRAYHNFLTKKRVTRNVVLEVFFFLSAHENINECLRQYQMRESSSSVIYVGVNIPDDEVRSFTDLICGQPTGVDDIRFLRDEKQIMQNFKCTGGEVANLERFIYHTIASKKVNLG</sequence>
<dbReference type="GO" id="GO:0005829">
    <property type="term" value="C:cytosol"/>
    <property type="evidence" value="ECO:0007669"/>
    <property type="project" value="TreeGrafter"/>
</dbReference>
<evidence type="ECO:0000256" key="3">
    <source>
        <dbReference type="ARBA" id="ARBA00022694"/>
    </source>
</evidence>
<evidence type="ECO:0008006" key="8">
    <source>
        <dbReference type="Google" id="ProtNLM"/>
    </source>
</evidence>
<evidence type="ECO:0000256" key="1">
    <source>
        <dbReference type="ARBA" id="ARBA00004123"/>
    </source>
</evidence>
<dbReference type="VEuPathDB" id="PlasmoDB:PCYB_103000"/>
<proteinExistence type="inferred from homology"/>
<organism evidence="6 7">
    <name type="scientific">Plasmodium cynomolgi (strain B)</name>
    <dbReference type="NCBI Taxonomy" id="1120755"/>
    <lineage>
        <taxon>Eukaryota</taxon>
        <taxon>Sar</taxon>
        <taxon>Alveolata</taxon>
        <taxon>Apicomplexa</taxon>
        <taxon>Aconoidasida</taxon>
        <taxon>Haemosporida</taxon>
        <taxon>Plasmodiidae</taxon>
        <taxon>Plasmodium</taxon>
        <taxon>Plasmodium (Plasmodium)</taxon>
    </lineage>
</organism>
<name>K6UWY8_PLACD</name>
<dbReference type="EMBL" id="DF157102">
    <property type="protein sequence ID" value="GAB66950.1"/>
    <property type="molecule type" value="Genomic_DNA"/>
</dbReference>
<gene>
    <name evidence="6" type="ORF">PCYB_103000</name>
</gene>
<keyword evidence="4 5" id="KW-0539">Nucleus</keyword>
<keyword evidence="3" id="KW-0819">tRNA processing</keyword>
<dbReference type="OMA" id="FFLSAHE"/>
<dbReference type="Pfam" id="PF08617">
    <property type="entry name" value="CGI-121"/>
    <property type="match status" value="1"/>
</dbReference>
<dbReference type="OrthoDB" id="329139at2759"/>
<reference evidence="6 7" key="1">
    <citation type="journal article" date="2012" name="Nat. Genet.">
        <title>Plasmodium cynomolgi genome sequences provide insight into Plasmodium vivax and the monkey malaria clade.</title>
        <authorList>
            <person name="Tachibana S."/>
            <person name="Sullivan S.A."/>
            <person name="Kawai S."/>
            <person name="Nakamura S."/>
            <person name="Kim H.R."/>
            <person name="Goto N."/>
            <person name="Arisue N."/>
            <person name="Palacpac N.M.Q."/>
            <person name="Honma H."/>
            <person name="Yagi M."/>
            <person name="Tougan T."/>
            <person name="Katakai Y."/>
            <person name="Kaneko O."/>
            <person name="Mita T."/>
            <person name="Kita K."/>
            <person name="Yasutomi Y."/>
            <person name="Sutton P.L."/>
            <person name="Shakhbatyan R."/>
            <person name="Horii T."/>
            <person name="Yasunaga T."/>
            <person name="Barnwell J.W."/>
            <person name="Escalante A.A."/>
            <person name="Carlton J.M."/>
            <person name="Tanabe K."/>
        </authorList>
    </citation>
    <scope>NUCLEOTIDE SEQUENCE [LARGE SCALE GENOMIC DNA]</scope>
    <source>
        <strain evidence="6 7">B</strain>
    </source>
</reference>
<dbReference type="InterPro" id="IPR036504">
    <property type="entry name" value="CGI121/TPRKB_sf"/>
</dbReference>
<dbReference type="KEGG" id="pcy:PCYB_103000"/>